<name>A0A5D3D6I2_CUCMM</name>
<dbReference type="AlphaFoldDB" id="A0A5D3D6I2"/>
<dbReference type="EMBL" id="SSTD01007152">
    <property type="protein sequence ID" value="TYK19132.1"/>
    <property type="molecule type" value="Genomic_DNA"/>
</dbReference>
<sequence>MHDVILINPEKEVSEQGEGETSCHHITIIEESKIKTLEEDVKDAPQCLEDGGQSNIDKLKEVNFGIIEEPHPTFISASLSIKGEGMYMILLIEYRDIFALSYKEMPGLDPKVAVYHLVIQGIDRLSRRNDVFDQSLFPKLRLKSTS</sequence>
<comment type="caution">
    <text evidence="1">The sequence shown here is derived from an EMBL/GenBank/DDBJ whole genome shotgun (WGS) entry which is preliminary data.</text>
</comment>
<organism evidence="1 2">
    <name type="scientific">Cucumis melo var. makuwa</name>
    <name type="common">Oriental melon</name>
    <dbReference type="NCBI Taxonomy" id="1194695"/>
    <lineage>
        <taxon>Eukaryota</taxon>
        <taxon>Viridiplantae</taxon>
        <taxon>Streptophyta</taxon>
        <taxon>Embryophyta</taxon>
        <taxon>Tracheophyta</taxon>
        <taxon>Spermatophyta</taxon>
        <taxon>Magnoliopsida</taxon>
        <taxon>eudicotyledons</taxon>
        <taxon>Gunneridae</taxon>
        <taxon>Pentapetalae</taxon>
        <taxon>rosids</taxon>
        <taxon>fabids</taxon>
        <taxon>Cucurbitales</taxon>
        <taxon>Cucurbitaceae</taxon>
        <taxon>Benincaseae</taxon>
        <taxon>Cucumis</taxon>
    </lineage>
</organism>
<evidence type="ECO:0000313" key="2">
    <source>
        <dbReference type="Proteomes" id="UP000321947"/>
    </source>
</evidence>
<proteinExistence type="predicted"/>
<evidence type="ECO:0000313" key="1">
    <source>
        <dbReference type="EMBL" id="TYK19132.1"/>
    </source>
</evidence>
<accession>A0A5D3D6I2</accession>
<reference evidence="1 2" key="1">
    <citation type="submission" date="2019-08" db="EMBL/GenBank/DDBJ databases">
        <title>Draft genome sequences of two oriental melons (Cucumis melo L. var makuwa).</title>
        <authorList>
            <person name="Kwon S.-Y."/>
        </authorList>
    </citation>
    <scope>NUCLEOTIDE SEQUENCE [LARGE SCALE GENOMIC DNA]</scope>
    <source>
        <strain evidence="2">cv. Chang Bougi</strain>
        <tissue evidence="1">Leaf</tissue>
    </source>
</reference>
<protein>
    <submittedName>
        <fullName evidence="1">Uncharacterized protein</fullName>
    </submittedName>
</protein>
<gene>
    <name evidence="1" type="ORF">E5676_scaffold522G00540</name>
</gene>
<dbReference type="Proteomes" id="UP000321947">
    <property type="component" value="Unassembled WGS sequence"/>
</dbReference>